<evidence type="ECO:0000256" key="1">
    <source>
        <dbReference type="ARBA" id="ARBA00004442"/>
    </source>
</evidence>
<evidence type="ECO:0000256" key="6">
    <source>
        <dbReference type="SAM" id="SignalP"/>
    </source>
</evidence>
<dbReference type="RefSeq" id="WP_105727126.1">
    <property type="nucleotide sequence ID" value="NZ_PVBS01000003.1"/>
</dbReference>
<dbReference type="Proteomes" id="UP000238642">
    <property type="component" value="Unassembled WGS sequence"/>
</dbReference>
<name>A0A2S9JHX1_9SPHI</name>
<dbReference type="GO" id="GO:0009279">
    <property type="term" value="C:cell outer membrane"/>
    <property type="evidence" value="ECO:0007669"/>
    <property type="project" value="UniProtKB-SubCell"/>
</dbReference>
<dbReference type="Pfam" id="PF07980">
    <property type="entry name" value="SusD_RagB"/>
    <property type="match status" value="1"/>
</dbReference>
<proteinExistence type="inferred from homology"/>
<evidence type="ECO:0000256" key="5">
    <source>
        <dbReference type="ARBA" id="ARBA00023237"/>
    </source>
</evidence>
<dbReference type="InterPro" id="IPR019734">
    <property type="entry name" value="TPR_rpt"/>
</dbReference>
<dbReference type="AlphaFoldDB" id="A0A2S9JHX1"/>
<comment type="caution">
    <text evidence="9">The sequence shown here is derived from an EMBL/GenBank/DDBJ whole genome shotgun (WGS) entry which is preliminary data.</text>
</comment>
<organism evidence="9 10">
    <name type="scientific">Sphingobacterium gobiense</name>
    <dbReference type="NCBI Taxonomy" id="1382456"/>
    <lineage>
        <taxon>Bacteria</taxon>
        <taxon>Pseudomonadati</taxon>
        <taxon>Bacteroidota</taxon>
        <taxon>Sphingobacteriia</taxon>
        <taxon>Sphingobacteriales</taxon>
        <taxon>Sphingobacteriaceae</taxon>
        <taxon>Sphingobacterium</taxon>
    </lineage>
</organism>
<protein>
    <submittedName>
        <fullName evidence="9">RagB/SusD family nutrient uptake outer membrane protein</fullName>
    </submittedName>
</protein>
<feature type="chain" id="PRO_5015735425" evidence="6">
    <location>
        <begin position="20"/>
        <end position="568"/>
    </location>
</feature>
<evidence type="ECO:0000259" key="8">
    <source>
        <dbReference type="Pfam" id="PF14322"/>
    </source>
</evidence>
<dbReference type="InterPro" id="IPR033985">
    <property type="entry name" value="SusD-like_N"/>
</dbReference>
<evidence type="ECO:0000313" key="10">
    <source>
        <dbReference type="Proteomes" id="UP000238642"/>
    </source>
</evidence>
<evidence type="ECO:0000256" key="2">
    <source>
        <dbReference type="ARBA" id="ARBA00006275"/>
    </source>
</evidence>
<sequence>MKKYSILLLGCLAFSSCYKLDTVPYDRVNATTFWQTEEHALAGVLGCYNALKKNNVFGLQFAYDNLTDVGMGYDPVGFGDVIAGTFTDRSSGIVDRWKSGFDLIQRCNHAIAQIQQIGALEEGKKKVFIGEAKFLRALVYFQLTNLYGALPLYNESVDINRDYAELRNPRSSVADVMKFIRDDLQFAVTNLPVSYDAAHTGRVTKGAAYALRGKVELYNKNWGAAIADFEEIVQNKSNNYGYSLADDYASLFTMEGDNQPEMIFAIQNMGGTGFDYGMPMAKYMGTRSTFGSCWNNSMPSTRLGDSYENKDGSPFNWNDHFPNYNENNEVKKQAMVSTLSNGQLNHVPDTTKLLDIYRHRDPRMMQTLIVPYSFYLGWNANAPRQMQLVLATGANENFGQIRNNRGWMTYLWRKFVPEENMNGALTNREHVPINFPLIRYADVLLMLAEAYNEDNKLAQAITELNKVRERSDMPGLNSGNPYLAVADKEQMRKRISHERKVELAGEGLRYFDLKRWEQLAEVSNAFIEKSIVGDNLVTRQYQDRHKIWPIPGQEIEINPALEQNNEWK</sequence>
<dbReference type="PROSITE" id="PS51257">
    <property type="entry name" value="PROKAR_LIPOPROTEIN"/>
    <property type="match status" value="1"/>
</dbReference>
<dbReference type="SMART" id="SM00028">
    <property type="entry name" value="TPR"/>
    <property type="match status" value="3"/>
</dbReference>
<keyword evidence="4" id="KW-0472">Membrane</keyword>
<dbReference type="InterPro" id="IPR012944">
    <property type="entry name" value="SusD_RagB_dom"/>
</dbReference>
<comment type="subcellular location">
    <subcellularLocation>
        <location evidence="1">Cell outer membrane</location>
    </subcellularLocation>
</comment>
<feature type="domain" description="RagB/SusD" evidence="7">
    <location>
        <begin position="260"/>
        <end position="567"/>
    </location>
</feature>
<keyword evidence="3 6" id="KW-0732">Signal</keyword>
<evidence type="ECO:0000259" key="7">
    <source>
        <dbReference type="Pfam" id="PF07980"/>
    </source>
</evidence>
<dbReference type="Pfam" id="PF14322">
    <property type="entry name" value="SusD-like_3"/>
    <property type="match status" value="1"/>
</dbReference>
<evidence type="ECO:0000256" key="4">
    <source>
        <dbReference type="ARBA" id="ARBA00023136"/>
    </source>
</evidence>
<dbReference type="Gene3D" id="1.25.40.390">
    <property type="match status" value="1"/>
</dbReference>
<dbReference type="OrthoDB" id="5694214at2"/>
<dbReference type="SUPFAM" id="SSF48452">
    <property type="entry name" value="TPR-like"/>
    <property type="match status" value="1"/>
</dbReference>
<comment type="similarity">
    <text evidence="2">Belongs to the SusD family.</text>
</comment>
<dbReference type="EMBL" id="PVBS01000003">
    <property type="protein sequence ID" value="PRD52610.1"/>
    <property type="molecule type" value="Genomic_DNA"/>
</dbReference>
<feature type="signal peptide" evidence="6">
    <location>
        <begin position="1"/>
        <end position="19"/>
    </location>
</feature>
<reference evidence="9 10" key="1">
    <citation type="submission" date="2018-02" db="EMBL/GenBank/DDBJ databases">
        <title>The draft genome of Sphingobacterium gobiense H7.</title>
        <authorList>
            <person name="Li L."/>
            <person name="Liu L."/>
            <person name="Zhang X."/>
            <person name="Wang T."/>
            <person name="Liang L."/>
        </authorList>
    </citation>
    <scope>NUCLEOTIDE SEQUENCE [LARGE SCALE GENOMIC DNA]</scope>
    <source>
        <strain evidence="9 10">ACCC 05757</strain>
    </source>
</reference>
<evidence type="ECO:0000256" key="3">
    <source>
        <dbReference type="ARBA" id="ARBA00022729"/>
    </source>
</evidence>
<keyword evidence="10" id="KW-1185">Reference proteome</keyword>
<evidence type="ECO:0000313" key="9">
    <source>
        <dbReference type="EMBL" id="PRD52610.1"/>
    </source>
</evidence>
<accession>A0A2S9JHX1</accession>
<keyword evidence="5" id="KW-0998">Cell outer membrane</keyword>
<dbReference type="InterPro" id="IPR011990">
    <property type="entry name" value="TPR-like_helical_dom_sf"/>
</dbReference>
<gene>
    <name evidence="9" type="ORF">C5749_15375</name>
</gene>
<feature type="domain" description="SusD-like N-terminal" evidence="8">
    <location>
        <begin position="93"/>
        <end position="216"/>
    </location>
</feature>